<dbReference type="EMBL" id="BSXS01007027">
    <property type="protein sequence ID" value="GME86934.1"/>
    <property type="molecule type" value="Genomic_DNA"/>
</dbReference>
<protein>
    <submittedName>
        <fullName evidence="1">Unnamed protein product</fullName>
    </submittedName>
</protein>
<comment type="caution">
    <text evidence="1">The sequence shown here is derived from an EMBL/GenBank/DDBJ whole genome shotgun (WGS) entry which is preliminary data.</text>
</comment>
<gene>
    <name evidence="1" type="ORF">Amon02_000812100</name>
</gene>
<sequence>MFSRRYVENFGSTIELNEEDTSNTYKHSPVDTPIIKTTKIKMSEPTGGKPPAAEPTPATAPASTEPLKTTTTTTTATPPNPKPKGYSNPALQMMGINSIRLPSRNWMIFWISLATLSGGIVYDKWQQKQLRKKYIELAKPVGDQPFEVNQLPRKLRIYVVPPPNDYLNESFKLDKVIFVRLLLKRSED</sequence>
<reference evidence="1" key="1">
    <citation type="submission" date="2023-04" db="EMBL/GenBank/DDBJ databases">
        <title>Ambrosiozyma monospora NBRC 10751.</title>
        <authorList>
            <person name="Ichikawa N."/>
            <person name="Sato H."/>
            <person name="Tonouchi N."/>
        </authorList>
    </citation>
    <scope>NUCLEOTIDE SEQUENCE</scope>
    <source>
        <strain evidence="1">NBRC 10751</strain>
    </source>
</reference>
<keyword evidence="2" id="KW-1185">Reference proteome</keyword>
<dbReference type="Proteomes" id="UP001165064">
    <property type="component" value="Unassembled WGS sequence"/>
</dbReference>
<accession>A0ACB5TE98</accession>
<evidence type="ECO:0000313" key="1">
    <source>
        <dbReference type="EMBL" id="GME86934.1"/>
    </source>
</evidence>
<evidence type="ECO:0000313" key="2">
    <source>
        <dbReference type="Proteomes" id="UP001165064"/>
    </source>
</evidence>
<proteinExistence type="predicted"/>
<organism evidence="1 2">
    <name type="scientific">Ambrosiozyma monospora</name>
    <name type="common">Yeast</name>
    <name type="synonym">Endomycopsis monosporus</name>
    <dbReference type="NCBI Taxonomy" id="43982"/>
    <lineage>
        <taxon>Eukaryota</taxon>
        <taxon>Fungi</taxon>
        <taxon>Dikarya</taxon>
        <taxon>Ascomycota</taxon>
        <taxon>Saccharomycotina</taxon>
        <taxon>Pichiomycetes</taxon>
        <taxon>Pichiales</taxon>
        <taxon>Pichiaceae</taxon>
        <taxon>Ambrosiozyma</taxon>
    </lineage>
</organism>
<name>A0ACB5TE98_AMBMO</name>